<feature type="compositionally biased region" description="Acidic residues" evidence="1">
    <location>
        <begin position="10"/>
        <end position="25"/>
    </location>
</feature>
<feature type="region of interest" description="Disordered" evidence="1">
    <location>
        <begin position="1"/>
        <end position="25"/>
    </location>
</feature>
<sequence length="107" mass="11700">MSGAVRVEREEEDVDDEEDDDNDDDAAVEAAGWWGAQAKCALWRALCVEKTSRDPEKAELGPKLKAGLSGTLTRGSSLYSQATERFKHLVPGRDGCQRNDDGDDEGE</sequence>
<evidence type="ECO:0000313" key="2">
    <source>
        <dbReference type="EMBL" id="GAO18701.1"/>
    </source>
</evidence>
<dbReference type="Proteomes" id="UP000054053">
    <property type="component" value="Unassembled WGS sequence"/>
</dbReference>
<dbReference type="EMBL" id="BBTG02000041">
    <property type="protein sequence ID" value="GAO18701.1"/>
    <property type="molecule type" value="Genomic_DNA"/>
</dbReference>
<accession>A0A1B5L5F2</accession>
<proteinExistence type="predicted"/>
<evidence type="ECO:0000256" key="1">
    <source>
        <dbReference type="SAM" id="MobiDB-lite"/>
    </source>
</evidence>
<protein>
    <submittedName>
        <fullName evidence="2">Uncharacterized protein</fullName>
    </submittedName>
</protein>
<evidence type="ECO:0000313" key="3">
    <source>
        <dbReference type="Proteomes" id="UP000054053"/>
    </source>
</evidence>
<comment type="caution">
    <text evidence="2">The sequence shown here is derived from an EMBL/GenBank/DDBJ whole genome shotgun (WGS) entry which is preliminary data.</text>
</comment>
<reference evidence="3" key="1">
    <citation type="journal article" date="2016" name="Genome Announc.">
        <title>Genome sequence of Ustilaginoidea virens IPU010, a rice pathogenic fungus causing false smut.</title>
        <authorList>
            <person name="Kumagai T."/>
            <person name="Ishii T."/>
            <person name="Terai G."/>
            <person name="Umemura M."/>
            <person name="Machida M."/>
            <person name="Asai K."/>
        </authorList>
    </citation>
    <scope>NUCLEOTIDE SEQUENCE [LARGE SCALE GENOMIC DNA]</scope>
    <source>
        <strain evidence="3">IPU010</strain>
    </source>
</reference>
<dbReference type="AlphaFoldDB" id="A0A1B5L5F2"/>
<organism evidence="2 3">
    <name type="scientific">Ustilaginoidea virens</name>
    <name type="common">Rice false smut fungus</name>
    <name type="synonym">Villosiclava virens</name>
    <dbReference type="NCBI Taxonomy" id="1159556"/>
    <lineage>
        <taxon>Eukaryota</taxon>
        <taxon>Fungi</taxon>
        <taxon>Dikarya</taxon>
        <taxon>Ascomycota</taxon>
        <taxon>Pezizomycotina</taxon>
        <taxon>Sordariomycetes</taxon>
        <taxon>Hypocreomycetidae</taxon>
        <taxon>Hypocreales</taxon>
        <taxon>Clavicipitaceae</taxon>
        <taxon>Ustilaginoidea</taxon>
    </lineage>
</organism>
<name>A0A1B5L5F2_USTVR</name>
<gene>
    <name evidence="2" type="ORF">UVI_02053070</name>
</gene>